<dbReference type="NCBIfam" id="NF000818">
    <property type="entry name" value="PRK00062.1"/>
    <property type="match status" value="1"/>
</dbReference>
<dbReference type="InterPro" id="IPR015422">
    <property type="entry name" value="PyrdxlP-dep_Trfase_small"/>
</dbReference>
<evidence type="ECO:0000256" key="1">
    <source>
        <dbReference type="ARBA" id="ARBA00001579"/>
    </source>
</evidence>
<dbReference type="InterPro" id="IPR049704">
    <property type="entry name" value="Aminotrans_3_PPA_site"/>
</dbReference>
<dbReference type="NCBIfam" id="TIGR00713">
    <property type="entry name" value="hemL"/>
    <property type="match status" value="1"/>
</dbReference>
<evidence type="ECO:0000313" key="9">
    <source>
        <dbReference type="EMBL" id="BAI62998.1"/>
    </source>
</evidence>
<comment type="cofactor">
    <cofactor evidence="2 8">
        <name>pyridoxal 5'-phosphate</name>
        <dbReference type="ChEBI" id="CHEBI:597326"/>
    </cofactor>
</comment>
<organism evidence="9 10">
    <name type="scientific">Methanocella paludicola (strain DSM 17711 / JCM 13418 / NBRC 101707 / SANAE)</name>
    <dbReference type="NCBI Taxonomy" id="304371"/>
    <lineage>
        <taxon>Archaea</taxon>
        <taxon>Methanobacteriati</taxon>
        <taxon>Methanobacteriota</taxon>
        <taxon>Stenosarchaea group</taxon>
        <taxon>Methanomicrobia</taxon>
        <taxon>Methanocellales</taxon>
        <taxon>Methanocellaceae</taxon>
        <taxon>Methanocella</taxon>
    </lineage>
</organism>
<dbReference type="RefSeq" id="WP_012901668.1">
    <property type="nucleotide sequence ID" value="NC_013665.1"/>
</dbReference>
<evidence type="ECO:0000256" key="5">
    <source>
        <dbReference type="ARBA" id="ARBA00022898"/>
    </source>
</evidence>
<name>D1Z2S6_METPS</name>
<sequence length="424" mass="46178">MKLDTSRALFEEALQVMPGGVSSPVRAAKPFPFYTKSAKGCRLTDADGNGYIDFCMGYGPLILGHQPAPVKDAIGKQLDEGWLYGTPCELEVRYARKIRNYYPGMQMMRFVSTGGEATMSAIRAARGYTGRDKVVKIEGGFHGAHDGVLVKAGSGAATMGVPDSLGVPKDFTKHTLQVPFNDIRAMEAALESNKDQVACVIMEPVMCNMGPILPKEGYLRAVRNLTKEHGVVLIFDEVVTGFRVGMFGAQGYFGVEPDMTTLGKIAGGGLPIGIFGGKKEIMEKVAPQGGVYQAGTFNGNPLSLTAGMATVDYLDKQRAHIKLNESGEALRQALTELLKRMKLDYSVSGMASMFQVFFGPKPENYQQALRCNKALYDKFWSHMLENGVFLPPSQFETCFLSTAHERGDVEDTLRAFIKSCGALK</sequence>
<dbReference type="PANTHER" id="PTHR43713">
    <property type="entry name" value="GLUTAMATE-1-SEMIALDEHYDE 2,1-AMINOMUTASE"/>
    <property type="match status" value="1"/>
</dbReference>
<evidence type="ECO:0000313" key="10">
    <source>
        <dbReference type="Proteomes" id="UP000001882"/>
    </source>
</evidence>
<dbReference type="FunCoup" id="D1Z2S6">
    <property type="interactions" value="143"/>
</dbReference>
<keyword evidence="5 8" id="KW-0663">Pyridoxal phosphate</keyword>
<dbReference type="PROSITE" id="PS00600">
    <property type="entry name" value="AA_TRANSFER_CLASS_3"/>
    <property type="match status" value="1"/>
</dbReference>
<dbReference type="InterPro" id="IPR015421">
    <property type="entry name" value="PyrdxlP-dep_Trfase_major"/>
</dbReference>
<dbReference type="GO" id="GO:0006782">
    <property type="term" value="P:protoporphyrinogen IX biosynthetic process"/>
    <property type="evidence" value="ECO:0007669"/>
    <property type="project" value="UniProtKB-UniRule"/>
</dbReference>
<dbReference type="HAMAP" id="MF_00375">
    <property type="entry name" value="HemL_aminotrans_3"/>
    <property type="match status" value="1"/>
</dbReference>
<reference evidence="9 10" key="2">
    <citation type="journal article" date="2008" name="Int. J. Syst. Evol. Microbiol.">
        <title>Methanocella paludicola gen. nov., sp. nov., a methane-producing archaeon, the first isolate of the lineage 'Rice Cluster I', and proposal of the new archaeal order Methanocellales ord. nov.</title>
        <authorList>
            <person name="Sakai S."/>
            <person name="Imachi H."/>
            <person name="Hanada S."/>
            <person name="Ohashi A."/>
            <person name="Harada H."/>
            <person name="Kamagata Y."/>
        </authorList>
    </citation>
    <scope>NUCLEOTIDE SEQUENCE [LARGE SCALE GENOMIC DNA]</scope>
    <source>
        <strain evidence="10">DSM 17711 / JCM 13418 / NBRC 101707 / SANAE</strain>
    </source>
</reference>
<dbReference type="GeneID" id="8682891"/>
<dbReference type="InterPro" id="IPR015424">
    <property type="entry name" value="PyrdxlP-dep_Trfase"/>
</dbReference>
<feature type="modified residue" description="N6-(pyridoxal phosphate)lysine" evidence="8">
    <location>
        <position position="264"/>
    </location>
</feature>
<dbReference type="Gene3D" id="3.90.1150.10">
    <property type="entry name" value="Aspartate Aminotransferase, domain 1"/>
    <property type="match status" value="1"/>
</dbReference>
<dbReference type="InterPro" id="IPR004639">
    <property type="entry name" value="4pyrrol_synth_GluAld_NH2Trfase"/>
</dbReference>
<evidence type="ECO:0000256" key="7">
    <source>
        <dbReference type="ARBA" id="ARBA00023244"/>
    </source>
</evidence>
<dbReference type="GO" id="GO:0005737">
    <property type="term" value="C:cytoplasm"/>
    <property type="evidence" value="ECO:0007669"/>
    <property type="project" value="UniProtKB-SubCell"/>
</dbReference>
<dbReference type="Proteomes" id="UP000001882">
    <property type="component" value="Chromosome"/>
</dbReference>
<comment type="pathway">
    <text evidence="3 8">Porphyrin-containing compound metabolism; protoporphyrin-IX biosynthesis; 5-aminolevulinate from L-glutamyl-tRNA(Glu): step 2/2.</text>
</comment>
<comment type="catalytic activity">
    <reaction evidence="1 8">
        <text>(S)-4-amino-5-oxopentanoate = 5-aminolevulinate</text>
        <dbReference type="Rhea" id="RHEA:14265"/>
        <dbReference type="ChEBI" id="CHEBI:57501"/>
        <dbReference type="ChEBI" id="CHEBI:356416"/>
        <dbReference type="EC" id="5.4.3.8"/>
    </reaction>
</comment>
<dbReference type="Pfam" id="PF00202">
    <property type="entry name" value="Aminotran_3"/>
    <property type="match status" value="1"/>
</dbReference>
<dbReference type="AlphaFoldDB" id="D1Z2S6"/>
<dbReference type="PATRIC" id="fig|304371.9.peg.2995"/>
<reference evidence="10" key="3">
    <citation type="journal article" date="2011" name="PLoS ONE">
        <title>Genome sequence of a mesophilic hydrogenotrophic methanogen Methanocella paludicola, the first cultivated representative of the order Methanocellales.</title>
        <authorList>
            <person name="Sakai S."/>
            <person name="Takaki Y."/>
            <person name="Shimamura S."/>
            <person name="Sekine M."/>
            <person name="Tajima T."/>
            <person name="Kosugi H."/>
            <person name="Ichikawa N."/>
            <person name="Tasumi E."/>
            <person name="Hiraki A.T."/>
            <person name="Shimizu A."/>
            <person name="Kato Y."/>
            <person name="Nishiko R."/>
            <person name="Mori K."/>
            <person name="Fujita N."/>
            <person name="Imachi H."/>
            <person name="Takai K."/>
        </authorList>
    </citation>
    <scope>NUCLEOTIDE SEQUENCE [LARGE SCALE GENOMIC DNA]</scope>
    <source>
        <strain evidence="10">DSM 17711 / JCM 13418 / NBRC 101707 / SANAE</strain>
    </source>
</reference>
<keyword evidence="10" id="KW-1185">Reference proteome</keyword>
<evidence type="ECO:0000256" key="4">
    <source>
        <dbReference type="ARBA" id="ARBA00008981"/>
    </source>
</evidence>
<dbReference type="STRING" id="304371.MCP_2926"/>
<dbReference type="InParanoid" id="D1Z2S6"/>
<dbReference type="EMBL" id="AP011532">
    <property type="protein sequence ID" value="BAI62998.1"/>
    <property type="molecule type" value="Genomic_DNA"/>
</dbReference>
<dbReference type="UniPathway" id="UPA00251">
    <property type="reaction ID" value="UER00317"/>
</dbReference>
<dbReference type="PANTHER" id="PTHR43713:SF3">
    <property type="entry name" value="GLUTAMATE-1-SEMIALDEHYDE 2,1-AMINOMUTASE 1, CHLOROPLASTIC-RELATED"/>
    <property type="match status" value="1"/>
</dbReference>
<dbReference type="CDD" id="cd00610">
    <property type="entry name" value="OAT_like"/>
    <property type="match status" value="1"/>
</dbReference>
<dbReference type="SUPFAM" id="SSF53383">
    <property type="entry name" value="PLP-dependent transferases"/>
    <property type="match status" value="1"/>
</dbReference>
<dbReference type="EC" id="5.4.3.8" evidence="8"/>
<dbReference type="GO" id="GO:0008483">
    <property type="term" value="F:transaminase activity"/>
    <property type="evidence" value="ECO:0007669"/>
    <property type="project" value="InterPro"/>
</dbReference>
<dbReference type="eggNOG" id="arCOG00918">
    <property type="taxonomic scope" value="Archaea"/>
</dbReference>
<comment type="similarity">
    <text evidence="4 8">Belongs to the class-III pyridoxal-phosphate-dependent aminotransferase family. HemL subfamily.</text>
</comment>
<proteinExistence type="inferred from homology"/>
<dbReference type="GO" id="GO:0042286">
    <property type="term" value="F:glutamate-1-semialdehyde 2,1-aminomutase activity"/>
    <property type="evidence" value="ECO:0007669"/>
    <property type="project" value="UniProtKB-UniRule"/>
</dbReference>
<dbReference type="KEGG" id="mpd:MCP_2926"/>
<evidence type="ECO:0000256" key="6">
    <source>
        <dbReference type="ARBA" id="ARBA00023235"/>
    </source>
</evidence>
<protein>
    <recommendedName>
        <fullName evidence="8">Glutamate-1-semialdehyde 2,1-aminomutase</fullName>
        <shortName evidence="8">GSA</shortName>
        <ecNumber evidence="8">5.4.3.8</ecNumber>
    </recommendedName>
    <alternativeName>
        <fullName evidence="8">Glutamate-1-semialdehyde aminotransferase</fullName>
        <shortName evidence="8">GSA-AT</shortName>
    </alternativeName>
</protein>
<accession>D1Z2S6</accession>
<dbReference type="Gene3D" id="3.40.640.10">
    <property type="entry name" value="Type I PLP-dependent aspartate aminotransferase-like (Major domain)"/>
    <property type="match status" value="1"/>
</dbReference>
<dbReference type="GO" id="GO:0030170">
    <property type="term" value="F:pyridoxal phosphate binding"/>
    <property type="evidence" value="ECO:0007669"/>
    <property type="project" value="InterPro"/>
</dbReference>
<dbReference type="OrthoDB" id="6524at2157"/>
<dbReference type="FunFam" id="3.40.640.10:FF:000021">
    <property type="entry name" value="Glutamate-1-semialdehyde 2,1-aminomutase"/>
    <property type="match status" value="1"/>
</dbReference>
<keyword evidence="6 8" id="KW-0413">Isomerase</keyword>
<keyword evidence="7 8" id="KW-0627">Porphyrin biosynthesis</keyword>
<gene>
    <name evidence="8 9" type="primary">hemL</name>
    <name evidence="9" type="ordered locus">MCP_2926</name>
</gene>
<dbReference type="InterPro" id="IPR005814">
    <property type="entry name" value="Aminotrans_3"/>
</dbReference>
<evidence type="ECO:0000256" key="3">
    <source>
        <dbReference type="ARBA" id="ARBA00004819"/>
    </source>
</evidence>
<keyword evidence="8" id="KW-0963">Cytoplasm</keyword>
<evidence type="ECO:0000256" key="2">
    <source>
        <dbReference type="ARBA" id="ARBA00001933"/>
    </source>
</evidence>
<reference evidence="9 10" key="1">
    <citation type="journal article" date="2007" name="Appl. Environ. Microbiol.">
        <title>Isolation of key methanogens for global methane emission from rice paddy fields: a novel isolate affiliated with the clone cluster rice cluster I.</title>
        <authorList>
            <person name="Sakai S."/>
            <person name="Imachi H."/>
            <person name="Sekiguchi Y."/>
            <person name="Ohashi A."/>
            <person name="Harada H."/>
            <person name="Kamagata Y."/>
        </authorList>
    </citation>
    <scope>NUCLEOTIDE SEQUENCE [LARGE SCALE GENOMIC DNA]</scope>
    <source>
        <strain evidence="10">DSM 17711 / JCM 13418 / NBRC 101707 / SANAE</strain>
    </source>
</reference>
<comment type="subcellular location">
    <subcellularLocation>
        <location evidence="8">Cytoplasm</location>
    </subcellularLocation>
</comment>
<evidence type="ECO:0000256" key="8">
    <source>
        <dbReference type="HAMAP-Rule" id="MF_00375"/>
    </source>
</evidence>